<accession>A0A2N3Q0G9</accession>
<dbReference type="RefSeq" id="WP_101249120.1">
    <property type="nucleotide sequence ID" value="NZ_PIUM01000002.1"/>
</dbReference>
<protein>
    <recommendedName>
        <fullName evidence="1">chorismate mutase</fullName>
        <ecNumber evidence="1">5.4.99.5</ecNumber>
    </recommendedName>
</protein>
<dbReference type="InterPro" id="IPR036979">
    <property type="entry name" value="CM_dom_sf"/>
</dbReference>
<proteinExistence type="predicted"/>
<evidence type="ECO:0000313" key="4">
    <source>
        <dbReference type="Proteomes" id="UP000233293"/>
    </source>
</evidence>
<evidence type="ECO:0000256" key="1">
    <source>
        <dbReference type="ARBA" id="ARBA00012404"/>
    </source>
</evidence>
<comment type="caution">
    <text evidence="3">The sequence shown here is derived from an EMBL/GenBank/DDBJ whole genome shotgun (WGS) entry which is preliminary data.</text>
</comment>
<dbReference type="Proteomes" id="UP000233293">
    <property type="component" value="Unassembled WGS sequence"/>
</dbReference>
<dbReference type="InterPro" id="IPR002701">
    <property type="entry name" value="CM_II_prokaryot"/>
</dbReference>
<evidence type="ECO:0000313" key="3">
    <source>
        <dbReference type="EMBL" id="PKU26159.1"/>
    </source>
</evidence>
<organism evidence="3 4">
    <name type="scientific">Telmatospirillum siberiense</name>
    <dbReference type="NCBI Taxonomy" id="382514"/>
    <lineage>
        <taxon>Bacteria</taxon>
        <taxon>Pseudomonadati</taxon>
        <taxon>Pseudomonadota</taxon>
        <taxon>Alphaproteobacteria</taxon>
        <taxon>Rhodospirillales</taxon>
        <taxon>Rhodospirillaceae</taxon>
        <taxon>Telmatospirillum</taxon>
    </lineage>
</organism>
<dbReference type="EMBL" id="PIUM01000002">
    <property type="protein sequence ID" value="PKU26159.1"/>
    <property type="molecule type" value="Genomic_DNA"/>
</dbReference>
<dbReference type="Pfam" id="PF01817">
    <property type="entry name" value="CM_2"/>
    <property type="match status" value="1"/>
</dbReference>
<evidence type="ECO:0000259" key="2">
    <source>
        <dbReference type="PROSITE" id="PS51168"/>
    </source>
</evidence>
<sequence>MASEKSLDDLRQELDRIDDALHDLLMRRTEVVVQVGAVKGIDNAALLRPGREAEILRRLVSRHHGRFPKVSLLRIWREIIGGMIGLQGDVSVAVYMPDRGAGYLELARDHFGVVLPITPFRSAGQVTRTVAEGSATVGIMPMPDREDVEAWWISLMGDSPDLPRIIARLPFSGPGPGRGDGLEALAIGRLAPEPTGYDRSWLALETAPDISRARLRSVLSAAGIEPTMLAATQRTEENWLHLVEVSGHLGADDRRIRRLVELKQPVFHAVVLGGYPVPFSQEDLTD</sequence>
<dbReference type="SMART" id="SM00830">
    <property type="entry name" value="CM_2"/>
    <property type="match status" value="1"/>
</dbReference>
<dbReference type="OrthoDB" id="7268348at2"/>
<dbReference type="InterPro" id="IPR036263">
    <property type="entry name" value="Chorismate_II_sf"/>
</dbReference>
<dbReference type="AlphaFoldDB" id="A0A2N3Q0G9"/>
<dbReference type="PROSITE" id="PS51168">
    <property type="entry name" value="CHORISMATE_MUT_2"/>
    <property type="match status" value="1"/>
</dbReference>
<dbReference type="Gene3D" id="1.20.59.10">
    <property type="entry name" value="Chorismate mutase"/>
    <property type="match status" value="1"/>
</dbReference>
<dbReference type="GO" id="GO:0004106">
    <property type="term" value="F:chorismate mutase activity"/>
    <property type="evidence" value="ECO:0007669"/>
    <property type="project" value="UniProtKB-EC"/>
</dbReference>
<name>A0A2N3Q0G9_9PROT</name>
<dbReference type="GO" id="GO:0046417">
    <property type="term" value="P:chorismate metabolic process"/>
    <property type="evidence" value="ECO:0007669"/>
    <property type="project" value="InterPro"/>
</dbReference>
<keyword evidence="4" id="KW-1185">Reference proteome</keyword>
<dbReference type="EC" id="5.4.99.5" evidence="1"/>
<gene>
    <name evidence="3" type="ORF">CWS72_03265</name>
</gene>
<dbReference type="SUPFAM" id="SSF48600">
    <property type="entry name" value="Chorismate mutase II"/>
    <property type="match status" value="1"/>
</dbReference>
<feature type="domain" description="Chorismate mutase" evidence="2">
    <location>
        <begin position="1"/>
        <end position="91"/>
    </location>
</feature>
<reference evidence="4" key="1">
    <citation type="submission" date="2017-12" db="EMBL/GenBank/DDBJ databases">
        <title>Draft genome sequence of Telmatospirillum siberiense 26-4b1T, an acidotolerant peatland alphaproteobacterium potentially involved in sulfur cycling.</title>
        <authorList>
            <person name="Hausmann B."/>
            <person name="Pjevac P."/>
            <person name="Schreck K."/>
            <person name="Herbold C.W."/>
            <person name="Daims H."/>
            <person name="Wagner M."/>
            <person name="Pester M."/>
            <person name="Loy A."/>
        </authorList>
    </citation>
    <scope>NUCLEOTIDE SEQUENCE [LARGE SCALE GENOMIC DNA]</scope>
    <source>
        <strain evidence="4">26-4b1</strain>
    </source>
</reference>